<evidence type="ECO:0008006" key="3">
    <source>
        <dbReference type="Google" id="ProtNLM"/>
    </source>
</evidence>
<dbReference type="EMBL" id="JXTH01000041">
    <property type="protein sequence ID" value="KIQ93895.1"/>
    <property type="molecule type" value="Genomic_DNA"/>
</dbReference>
<evidence type="ECO:0000313" key="2">
    <source>
        <dbReference type="Proteomes" id="UP000032102"/>
    </source>
</evidence>
<dbReference type="InterPro" id="IPR010985">
    <property type="entry name" value="Ribbon_hlx_hlx"/>
</dbReference>
<dbReference type="GO" id="GO:0006355">
    <property type="term" value="P:regulation of DNA-templated transcription"/>
    <property type="evidence" value="ECO:0007669"/>
    <property type="project" value="InterPro"/>
</dbReference>
<name>A0A0D0RX82_9BACL</name>
<dbReference type="RefSeq" id="WP_167333781.1">
    <property type="nucleotide sequence ID" value="NZ_JXTH01000041.1"/>
</dbReference>
<accession>A0A0D0RX82</accession>
<protein>
    <recommendedName>
        <fullName evidence="3">Ribbon-helix-helix protein CopG domain-containing protein</fullName>
    </recommendedName>
</protein>
<dbReference type="InterPro" id="IPR013321">
    <property type="entry name" value="Arc_rbn_hlx_hlx"/>
</dbReference>
<reference evidence="1 2" key="1">
    <citation type="submission" date="2015-01" db="EMBL/GenBank/DDBJ databases">
        <title>Draft genome of Anoxybacillus thermarum strain AF/04.</title>
        <authorList>
            <person name="Poli A."/>
            <person name="Nicolaus B."/>
            <person name="Chan K.-G."/>
            <person name="Kahar U.M."/>
            <person name="Yaakob A.S."/>
            <person name="Chan C.S."/>
            <person name="Goh K.M."/>
        </authorList>
    </citation>
    <scope>NUCLEOTIDE SEQUENCE [LARGE SCALE GENOMIC DNA]</scope>
    <source>
        <strain evidence="1 2">AF/04</strain>
    </source>
</reference>
<sequence>MAVDKNKNTQILVTFPNELVDQIEKYWHENKLKNRNEAIRELVKIGLEKSSQK</sequence>
<keyword evidence="2" id="KW-1185">Reference proteome</keyword>
<proteinExistence type="predicted"/>
<dbReference type="AlphaFoldDB" id="A0A0D0RX82"/>
<dbReference type="CDD" id="cd22231">
    <property type="entry name" value="RHH_NikR_HicB-like"/>
    <property type="match status" value="1"/>
</dbReference>
<organism evidence="1 2">
    <name type="scientific">Anoxybacillus thermarum</name>
    <dbReference type="NCBI Taxonomy" id="404937"/>
    <lineage>
        <taxon>Bacteria</taxon>
        <taxon>Bacillati</taxon>
        <taxon>Bacillota</taxon>
        <taxon>Bacilli</taxon>
        <taxon>Bacillales</taxon>
        <taxon>Anoxybacillaceae</taxon>
        <taxon>Anoxybacillus</taxon>
    </lineage>
</organism>
<gene>
    <name evidence="1" type="ORF">LH47_02045</name>
</gene>
<dbReference type="SUPFAM" id="SSF47598">
    <property type="entry name" value="Ribbon-helix-helix"/>
    <property type="match status" value="1"/>
</dbReference>
<dbReference type="Proteomes" id="UP000032102">
    <property type="component" value="Unassembled WGS sequence"/>
</dbReference>
<evidence type="ECO:0000313" key="1">
    <source>
        <dbReference type="EMBL" id="KIQ93895.1"/>
    </source>
</evidence>
<comment type="caution">
    <text evidence="1">The sequence shown here is derived from an EMBL/GenBank/DDBJ whole genome shotgun (WGS) entry which is preliminary data.</text>
</comment>
<dbReference type="PATRIC" id="fig|404937.3.peg.2171"/>
<dbReference type="Gene3D" id="1.10.1220.10">
    <property type="entry name" value="Met repressor-like"/>
    <property type="match status" value="1"/>
</dbReference>